<gene>
    <name evidence="2" type="ordered locus">Daci_4111</name>
</gene>
<dbReference type="eggNOG" id="ENOG50332SK">
    <property type="taxonomic scope" value="Bacteria"/>
</dbReference>
<reference evidence="3" key="2">
    <citation type="submission" date="2007-11" db="EMBL/GenBank/DDBJ databases">
        <title>Complete sequence of Delftia acidovorans DSM 14801 / SPH-1.</title>
        <authorList>
            <person name="Copeland A."/>
            <person name="Lucas S."/>
            <person name="Lapidus A."/>
            <person name="Barry K."/>
            <person name="Glavina del Rio T."/>
            <person name="Dalin E."/>
            <person name="Tice H."/>
            <person name="Pitluck S."/>
            <person name="Lowry S."/>
            <person name="Clum A."/>
            <person name="Schmutz J."/>
            <person name="Larimer F."/>
            <person name="Land M."/>
            <person name="Hauser L."/>
            <person name="Kyrpides N."/>
            <person name="Kim E."/>
            <person name="Schleheck D."/>
            <person name="Richardson P."/>
        </authorList>
    </citation>
    <scope>NUCLEOTIDE SEQUENCE [LARGE SCALE GENOMIC DNA]</scope>
    <source>
        <strain evidence="3">DSM 14801 / SPH-1</strain>
    </source>
</reference>
<dbReference type="RefSeq" id="WP_012205932.1">
    <property type="nucleotide sequence ID" value="NC_010002.1"/>
</dbReference>
<evidence type="ECO:0000256" key="1">
    <source>
        <dbReference type="SAM" id="MobiDB-lite"/>
    </source>
</evidence>
<proteinExistence type="predicted"/>
<accession>A9C2T8</accession>
<name>A9C2T8_DELAS</name>
<feature type="compositionally biased region" description="Basic and acidic residues" evidence="1">
    <location>
        <begin position="139"/>
        <end position="155"/>
    </location>
</feature>
<dbReference type="EMBL" id="CP000884">
    <property type="protein sequence ID" value="ABX36742.1"/>
    <property type="molecule type" value="Genomic_DNA"/>
</dbReference>
<reference evidence="2 3" key="1">
    <citation type="journal article" date="2004" name="Appl. Environ. Microbiol.">
        <title>Mineralization of individual congeners of linear alkylbenzenesulfonate by defined pairs of heterotrophic bacteria.</title>
        <authorList>
            <person name="Schleheck D."/>
            <person name="Knepper T.P."/>
            <person name="Fischer K."/>
            <person name="Cook A.M."/>
        </authorList>
    </citation>
    <scope>NUCLEOTIDE SEQUENCE [LARGE SCALE GENOMIC DNA]</scope>
    <source>
        <strain evidence="3">DSM 14801 / SPH-1</strain>
    </source>
</reference>
<evidence type="ECO:0000313" key="2">
    <source>
        <dbReference type="EMBL" id="ABX36742.1"/>
    </source>
</evidence>
<sequence length="301" mass="33744">MANGIDWFRWHHGSVTDPKFQLVARRAGCRLPDVIAAWAFVLEQASASSDRGSYGDLDFESIDLLMGFDDGVTQKIVAAMEARGLLVDGMVAAWTKRQVKRERTDDSSTERVKAFREKQRQETPEAGDETPGNATQRQETPREEKRREEEKEEAKASLSTSSPEKPMDELFADEGKAKTAGVPSCPIDALLDAYEELLPTLPAPRRSLFKAGKRAAPMRQRWAWVLTATHERGPRAGQRLATNAAEGVEWFRKYFEHVAKSDFLTGRDGKWTGCNIGFLMQLEKFSKVLEGAYHQAEVSHA</sequence>
<dbReference type="GeneID" id="43131564"/>
<dbReference type="KEGG" id="dac:Daci_4111"/>
<dbReference type="STRING" id="398578.Daci_4111"/>
<dbReference type="Proteomes" id="UP000000784">
    <property type="component" value="Chromosome"/>
</dbReference>
<protein>
    <recommendedName>
        <fullName evidence="4">DUF1376 domain-containing protein</fullName>
    </recommendedName>
</protein>
<dbReference type="AlphaFoldDB" id="A9C2T8"/>
<keyword evidence="3" id="KW-1185">Reference proteome</keyword>
<feature type="compositionally biased region" description="Basic and acidic residues" evidence="1">
    <location>
        <begin position="101"/>
        <end position="123"/>
    </location>
</feature>
<feature type="region of interest" description="Disordered" evidence="1">
    <location>
        <begin position="97"/>
        <end position="168"/>
    </location>
</feature>
<dbReference type="HOGENOM" id="CLU_923276_0_0_4"/>
<evidence type="ECO:0000313" key="3">
    <source>
        <dbReference type="Proteomes" id="UP000000784"/>
    </source>
</evidence>
<organism evidence="2 3">
    <name type="scientific">Delftia acidovorans (strain DSM 14801 / SPH-1)</name>
    <dbReference type="NCBI Taxonomy" id="398578"/>
    <lineage>
        <taxon>Bacteria</taxon>
        <taxon>Pseudomonadati</taxon>
        <taxon>Pseudomonadota</taxon>
        <taxon>Betaproteobacteria</taxon>
        <taxon>Burkholderiales</taxon>
        <taxon>Comamonadaceae</taxon>
        <taxon>Delftia</taxon>
    </lineage>
</organism>
<evidence type="ECO:0008006" key="4">
    <source>
        <dbReference type="Google" id="ProtNLM"/>
    </source>
</evidence>